<proteinExistence type="predicted"/>
<dbReference type="PROSITE" id="PS50157">
    <property type="entry name" value="ZINC_FINGER_C2H2_2"/>
    <property type="match status" value="1"/>
</dbReference>
<accession>A0A8R1Y5K3</accession>
<dbReference type="PANTHER" id="PTHR23234:SF10">
    <property type="entry name" value="RIKEN CDNA 6720489N17 GENE-RELATED"/>
    <property type="match status" value="1"/>
</dbReference>
<evidence type="ECO:0000256" key="5">
    <source>
        <dbReference type="PROSITE-ProRule" id="PRU00042"/>
    </source>
</evidence>
<keyword evidence="2" id="KW-0677">Repeat</keyword>
<dbReference type="SUPFAM" id="SSF57667">
    <property type="entry name" value="beta-beta-alpha zinc fingers"/>
    <property type="match status" value="1"/>
</dbReference>
<feature type="domain" description="C2H2-type" evidence="6">
    <location>
        <begin position="47"/>
        <end position="74"/>
    </location>
</feature>
<reference evidence="8" key="1">
    <citation type="submission" date="2013-10" db="EMBL/GenBank/DDBJ databases">
        <title>Genome sequencing of Onchocerca volvulus.</title>
        <authorList>
            <person name="Cotton J."/>
            <person name="Tsai J."/>
            <person name="Stanley E."/>
            <person name="Tracey A."/>
            <person name="Holroyd N."/>
            <person name="Lustigman S."/>
            <person name="Berriman M."/>
        </authorList>
    </citation>
    <scope>NUCLEOTIDE SEQUENCE</scope>
</reference>
<evidence type="ECO:0000313" key="7">
    <source>
        <dbReference type="EnsemblMetazoa" id="OVOC9178.1"/>
    </source>
</evidence>
<reference evidence="7" key="2">
    <citation type="submission" date="2022-06" db="UniProtKB">
        <authorList>
            <consortium name="EnsemblMetazoa"/>
        </authorList>
    </citation>
    <scope>IDENTIFICATION</scope>
</reference>
<keyword evidence="3 5" id="KW-0863">Zinc-finger</keyword>
<dbReference type="Gene3D" id="3.30.160.60">
    <property type="entry name" value="Classic Zinc Finger"/>
    <property type="match status" value="2"/>
</dbReference>
<dbReference type="EnsemblMetazoa" id="OVOC9178.1">
    <property type="protein sequence ID" value="OVOC9178.1"/>
    <property type="gene ID" value="WBGene00245987"/>
</dbReference>
<keyword evidence="1" id="KW-0479">Metal-binding</keyword>
<dbReference type="InterPro" id="IPR013087">
    <property type="entry name" value="Znf_C2H2_type"/>
</dbReference>
<dbReference type="FunFam" id="3.30.160.60:FF:002343">
    <property type="entry name" value="Zinc finger protein 33A"/>
    <property type="match status" value="1"/>
</dbReference>
<dbReference type="EMBL" id="CMVM020000256">
    <property type="status" value="NOT_ANNOTATED_CDS"/>
    <property type="molecule type" value="Genomic_DNA"/>
</dbReference>
<dbReference type="PROSITE" id="PS00028">
    <property type="entry name" value="ZINC_FINGER_C2H2_1"/>
    <property type="match status" value="1"/>
</dbReference>
<dbReference type="InterPro" id="IPR050758">
    <property type="entry name" value="Znf_C2H2-type"/>
</dbReference>
<evidence type="ECO:0000313" key="8">
    <source>
        <dbReference type="Proteomes" id="UP000024404"/>
    </source>
</evidence>
<organism evidence="7 8">
    <name type="scientific">Onchocerca volvulus</name>
    <dbReference type="NCBI Taxonomy" id="6282"/>
    <lineage>
        <taxon>Eukaryota</taxon>
        <taxon>Metazoa</taxon>
        <taxon>Ecdysozoa</taxon>
        <taxon>Nematoda</taxon>
        <taxon>Chromadorea</taxon>
        <taxon>Rhabditida</taxon>
        <taxon>Spirurina</taxon>
        <taxon>Spiruromorpha</taxon>
        <taxon>Filarioidea</taxon>
        <taxon>Onchocercidae</taxon>
        <taxon>Onchocerca</taxon>
    </lineage>
</organism>
<name>A0A8R1Y5K3_ONCVO</name>
<dbReference type="Proteomes" id="UP000024404">
    <property type="component" value="Unassembled WGS sequence"/>
</dbReference>
<evidence type="ECO:0000259" key="6">
    <source>
        <dbReference type="PROSITE" id="PS50157"/>
    </source>
</evidence>
<evidence type="ECO:0000256" key="3">
    <source>
        <dbReference type="ARBA" id="ARBA00022771"/>
    </source>
</evidence>
<keyword evidence="4" id="KW-0862">Zinc</keyword>
<sequence length="94" mass="10678">MADPATYEGRPCFACTAPANLHKQKCQCSQGYDMNVHKRIHTGEKSHKCNVCDNEFSDNRILNKHNSTHVLEKSFKCDLCGKNFALRSYLKQAT</sequence>
<evidence type="ECO:0000256" key="2">
    <source>
        <dbReference type="ARBA" id="ARBA00022737"/>
    </source>
</evidence>
<dbReference type="InterPro" id="IPR036236">
    <property type="entry name" value="Znf_C2H2_sf"/>
</dbReference>
<dbReference type="OMA" id="APANLHK"/>
<protein>
    <submittedName>
        <fullName evidence="7">C2H2-type domain-containing protein</fullName>
    </submittedName>
</protein>
<dbReference type="AlphaFoldDB" id="A0A8R1Y5K3"/>
<keyword evidence="8" id="KW-1185">Reference proteome</keyword>
<evidence type="ECO:0000256" key="1">
    <source>
        <dbReference type="ARBA" id="ARBA00022723"/>
    </source>
</evidence>
<evidence type="ECO:0000256" key="4">
    <source>
        <dbReference type="ARBA" id="ARBA00022833"/>
    </source>
</evidence>
<dbReference type="GO" id="GO:0008270">
    <property type="term" value="F:zinc ion binding"/>
    <property type="evidence" value="ECO:0007669"/>
    <property type="project" value="UniProtKB-KW"/>
</dbReference>
<dbReference type="PANTHER" id="PTHR23234">
    <property type="entry name" value="ZNF44 PROTEIN"/>
    <property type="match status" value="1"/>
</dbReference>